<dbReference type="CDD" id="cd03398">
    <property type="entry name" value="PAP2_haloperoxidase"/>
    <property type="match status" value="1"/>
</dbReference>
<dbReference type="Gene3D" id="1.10.606.10">
    <property type="entry name" value="Vanadium-containing Chloroperoxidase, domain 2"/>
    <property type="match status" value="1"/>
</dbReference>
<evidence type="ECO:0000313" key="2">
    <source>
        <dbReference type="EMBL" id="CAD7701074.1"/>
    </source>
</evidence>
<dbReference type="GO" id="GO:0004601">
    <property type="term" value="F:peroxidase activity"/>
    <property type="evidence" value="ECO:0007669"/>
    <property type="project" value="InterPro"/>
</dbReference>
<protein>
    <recommendedName>
        <fullName evidence="1">Vanadium-dependent haloperoxidase NapH1-like second helical-bundle domain-containing protein</fullName>
    </recommendedName>
</protein>
<dbReference type="SUPFAM" id="SSF48317">
    <property type="entry name" value="Acid phosphatase/Vanadium-dependent haloperoxidase"/>
    <property type="match status" value="1"/>
</dbReference>
<dbReference type="InterPro" id="IPR016119">
    <property type="entry name" value="Br/Cl_peroxidase_C"/>
</dbReference>
<dbReference type="Pfam" id="PF22778">
    <property type="entry name" value="VCPO_2nd"/>
    <property type="match status" value="1"/>
</dbReference>
<evidence type="ECO:0000259" key="1">
    <source>
        <dbReference type="Pfam" id="PF22778"/>
    </source>
</evidence>
<dbReference type="PANTHER" id="PTHR34599">
    <property type="entry name" value="PEROXIDASE-RELATED"/>
    <property type="match status" value="1"/>
</dbReference>
<feature type="domain" description="Vanadium-dependent haloperoxidase NapH1-like second helical-bundle" evidence="1">
    <location>
        <begin position="239"/>
        <end position="334"/>
    </location>
</feature>
<dbReference type="InterPro" id="IPR036938">
    <property type="entry name" value="PAP2/HPO_sf"/>
</dbReference>
<dbReference type="InterPro" id="IPR052559">
    <property type="entry name" value="V-haloperoxidase"/>
</dbReference>
<dbReference type="PANTHER" id="PTHR34599:SF2">
    <property type="entry name" value="TRAF-TYPE DOMAIN-CONTAINING PROTEIN"/>
    <property type="match status" value="1"/>
</dbReference>
<comment type="caution">
    <text evidence="2">The sequence shown here is derived from an EMBL/GenBank/DDBJ whole genome shotgun (WGS) entry which is preliminary data.</text>
</comment>
<dbReference type="Proteomes" id="UP000708148">
    <property type="component" value="Unassembled WGS sequence"/>
</dbReference>
<reference evidence="2" key="1">
    <citation type="submission" date="2020-12" db="EMBL/GenBank/DDBJ databases">
        <authorList>
            <person name="Iha C."/>
        </authorList>
    </citation>
    <scope>NUCLEOTIDE SEQUENCE</scope>
</reference>
<proteinExistence type="predicted"/>
<evidence type="ECO:0000313" key="3">
    <source>
        <dbReference type="Proteomes" id="UP000708148"/>
    </source>
</evidence>
<dbReference type="EMBL" id="CAJHUC010001423">
    <property type="protein sequence ID" value="CAD7701074.1"/>
    <property type="molecule type" value="Genomic_DNA"/>
</dbReference>
<name>A0A8S1JBS5_9CHLO</name>
<dbReference type="InterPro" id="IPR055161">
    <property type="entry name" value="NapH1-like_2nd"/>
</dbReference>
<organism evidence="2 3">
    <name type="scientific">Ostreobium quekettii</name>
    <dbReference type="NCBI Taxonomy" id="121088"/>
    <lineage>
        <taxon>Eukaryota</taxon>
        <taxon>Viridiplantae</taxon>
        <taxon>Chlorophyta</taxon>
        <taxon>core chlorophytes</taxon>
        <taxon>Ulvophyceae</taxon>
        <taxon>TCBD clade</taxon>
        <taxon>Bryopsidales</taxon>
        <taxon>Ostreobineae</taxon>
        <taxon>Ostreobiaceae</taxon>
        <taxon>Ostreobium</taxon>
    </lineage>
</organism>
<sequence>MFRPDLLIDYVIDGAAYEALSDIFFGKRSFTKVQDFFLEGLEGGSPNVSSIGGSGGVLTRLSGIEARSFSQGRTVCARVQEEYKRDGFDGLGNPQGFDPEVAPTNNPQEVAGITDCPAEINSADRWQPICVPVDFGSDACQPQTYLGPGAHLMHTYGIPDGDAIRPPGPPLLEGGDEQEWRRQAREVLEFSADLNDSNKVVAEHWADGPDTTLPPGHLFYIAVGAAEKQGLDVFASAQLLFLVGAALNDAGVAAWASKLRFDYTRPLQMIQCGFAGEAVEAWVGPYAGVGTIDASTWQPYQARTFVTPPFPAYVSGHSAFSAAAAAAMIDYFGTNEYLAPKCIRYEEGSSLFEGRINPGENNHIAGMTDVPNQGPRTTAAIVVTRILKRSFYDFGEQIPADQSIGQVFRNPQMPLGPA</sequence>
<gene>
    <name evidence="2" type="ORF">OSTQU699_LOCUS6433</name>
</gene>
<accession>A0A8S1JBS5</accession>
<keyword evidence="3" id="KW-1185">Reference proteome</keyword>
<dbReference type="OrthoDB" id="1876163at2759"/>
<dbReference type="AlphaFoldDB" id="A0A8S1JBS5"/>